<feature type="region of interest" description="Disordered" evidence="1">
    <location>
        <begin position="29"/>
        <end position="79"/>
    </location>
</feature>
<dbReference type="EMBL" id="CP009922">
    <property type="protein sequence ID" value="AKG43097.1"/>
    <property type="molecule type" value="Genomic_DNA"/>
</dbReference>
<keyword evidence="2" id="KW-0732">Signal</keyword>
<organism evidence="3 4">
    <name type="scientific">Streptomyces xiamenensis</name>
    <dbReference type="NCBI Taxonomy" id="408015"/>
    <lineage>
        <taxon>Bacteria</taxon>
        <taxon>Bacillati</taxon>
        <taxon>Actinomycetota</taxon>
        <taxon>Actinomycetes</taxon>
        <taxon>Kitasatosporales</taxon>
        <taxon>Streptomycetaceae</taxon>
        <taxon>Streptomyces</taxon>
    </lineage>
</organism>
<dbReference type="Proteomes" id="UP000034034">
    <property type="component" value="Chromosome"/>
</dbReference>
<dbReference type="RefSeq" id="WP_030725226.1">
    <property type="nucleotide sequence ID" value="NZ_CP009922.3"/>
</dbReference>
<dbReference type="PROSITE" id="PS51257">
    <property type="entry name" value="PROKAR_LIPOPROTEIN"/>
    <property type="match status" value="1"/>
</dbReference>
<protein>
    <recommendedName>
        <fullName evidence="5">DUF4232 domain-containing protein</fullName>
    </recommendedName>
</protein>
<reference evidence="3" key="1">
    <citation type="submission" date="2019-08" db="EMBL/GenBank/DDBJ databases">
        <title>Complete genome sequence of a mangrove-derived Streptomyces xiamenensis.</title>
        <authorList>
            <person name="Xu J."/>
        </authorList>
    </citation>
    <scope>NUCLEOTIDE SEQUENCE</scope>
    <source>
        <strain evidence="3">318</strain>
    </source>
</reference>
<evidence type="ECO:0000313" key="3">
    <source>
        <dbReference type="EMBL" id="AKG43097.1"/>
    </source>
</evidence>
<feature type="signal peptide" evidence="2">
    <location>
        <begin position="1"/>
        <end position="30"/>
    </location>
</feature>
<gene>
    <name evidence="3" type="ORF">SXIM_17130</name>
</gene>
<evidence type="ECO:0000313" key="4">
    <source>
        <dbReference type="Proteomes" id="UP000034034"/>
    </source>
</evidence>
<evidence type="ECO:0008006" key="5">
    <source>
        <dbReference type="Google" id="ProtNLM"/>
    </source>
</evidence>
<name>A0A0F7FTN7_9ACTN</name>
<evidence type="ECO:0000256" key="1">
    <source>
        <dbReference type="SAM" id="MobiDB-lite"/>
    </source>
</evidence>
<keyword evidence="4" id="KW-1185">Reference proteome</keyword>
<proteinExistence type="predicted"/>
<dbReference type="PATRIC" id="fig|408015.6.peg.1747"/>
<evidence type="ECO:0000256" key="2">
    <source>
        <dbReference type="SAM" id="SignalP"/>
    </source>
</evidence>
<accession>A0A0F7FTN7</accession>
<dbReference type="KEGG" id="sxi:SXIM_17130"/>
<dbReference type="HOGENOM" id="CLU_104208_0_0_11"/>
<feature type="chain" id="PRO_5002515737" description="DUF4232 domain-containing protein" evidence="2">
    <location>
        <begin position="31"/>
        <end position="207"/>
    </location>
</feature>
<dbReference type="AlphaFoldDB" id="A0A0F7FTN7"/>
<sequence>MRSRLATRPARLVLAAAAAVALTATMTACEDDSATPAAPSTGGSDGGSDSDDATDEDTTDEDAPGSGYEGEPVTQGCGTTDLTFTVTEETQAGGYFLVAAQANEGISCTLEGSYPMAFFGSAEESHVSPAGQSVDDSIEMSGDTIAYAGINPKTTNDNNGAEYEQVFISILGEDGANAVEFPISATLVDQPEATNWSLRDIDAVPMS</sequence>
<feature type="compositionally biased region" description="Acidic residues" evidence="1">
    <location>
        <begin position="48"/>
        <end position="63"/>
    </location>
</feature>